<dbReference type="KEGG" id="vg:28721311"/>
<reference evidence="1" key="2">
    <citation type="submission" date="2016-08" db="EMBL/GenBank/DDBJ databases">
        <authorList>
            <person name="Erdmann S."/>
            <person name="Le Moine Bauer S."/>
            <person name="Garrett R.A."/>
        </authorList>
    </citation>
    <scope>NUCLEOTIDE SEQUENCE</scope>
    <source>
        <strain evidence="1">SIRV3</strain>
    </source>
</reference>
<name>A0A1B3SN14_9VIRU</name>
<protein>
    <submittedName>
        <fullName evidence="1">Uncharacterized protein</fullName>
    </submittedName>
</protein>
<dbReference type="EMBL" id="KX712143">
    <property type="protein sequence ID" value="AOG61578.1"/>
    <property type="molecule type" value="Genomic_DNA"/>
</dbReference>
<accession>A0A1B3SN14</accession>
<dbReference type="Proteomes" id="UP000202470">
    <property type="component" value="Segment"/>
</dbReference>
<sequence length="103" mass="12798">MEIDIKNECRKYIIQFRNWLESRYSDNIYFFNVFEDEEIILIQIKINMKKKEYEKIGMSILKYLVHTFKYPNYIKVNWRYDRNMFKISVICGEINMSETENKN</sequence>
<reference evidence="1" key="1">
    <citation type="journal article" date="2014" name="Mol. Microbiol.">
        <title>Inter-viral conflicts that exploit host CRISPR immune systems of Sulfolobus.</title>
        <authorList>
            <person name="Erdmann S."/>
            <person name="Le Moine Bauer S."/>
            <person name="Garrett R.A."/>
        </authorList>
    </citation>
    <scope>NUCLEOTIDE SEQUENCE [LARGE SCALE GENOMIC DNA]</scope>
    <source>
        <strain evidence="1">SIRV3</strain>
    </source>
</reference>
<organism evidence="1">
    <name type="scientific">Sulfolobus islandicus rod-shaped virus 3</name>
    <dbReference type="NCBI Taxonomy" id="2848124"/>
    <lineage>
        <taxon>Viruses</taxon>
        <taxon>Adnaviria</taxon>
        <taxon>Zilligvirae</taxon>
        <taxon>Taleaviricota</taxon>
        <taxon>Tokiviricetes</taxon>
        <taxon>Ligamenvirales</taxon>
        <taxon>Rudiviridae</taxon>
        <taxon>Icerudivirus</taxon>
        <taxon>Icerudivirus gunnuhverense</taxon>
        <taxon>Icerudivirus SIRV3</taxon>
    </lineage>
</organism>
<evidence type="ECO:0000313" key="2">
    <source>
        <dbReference type="Proteomes" id="UP000202470"/>
    </source>
</evidence>
<keyword evidence="2" id="KW-1185">Reference proteome</keyword>
<proteinExistence type="predicted"/>
<dbReference type="OrthoDB" id="18001at10239"/>
<evidence type="ECO:0000313" key="1">
    <source>
        <dbReference type="EMBL" id="AOG61578.1"/>
    </source>
</evidence>